<protein>
    <submittedName>
        <fullName evidence="1">Uncharacterized protein</fullName>
    </submittedName>
</protein>
<accession>A0A1Y1IVK0</accession>
<organism evidence="1 2">
    <name type="scientific">Klebsormidium nitens</name>
    <name type="common">Green alga</name>
    <name type="synonym">Ulothrix nitens</name>
    <dbReference type="NCBI Taxonomy" id="105231"/>
    <lineage>
        <taxon>Eukaryota</taxon>
        <taxon>Viridiplantae</taxon>
        <taxon>Streptophyta</taxon>
        <taxon>Klebsormidiophyceae</taxon>
        <taxon>Klebsormidiales</taxon>
        <taxon>Klebsormidiaceae</taxon>
        <taxon>Klebsormidium</taxon>
    </lineage>
</organism>
<dbReference type="AlphaFoldDB" id="A0A1Y1IVK0"/>
<keyword evidence="2" id="KW-1185">Reference proteome</keyword>
<sequence length="485" mass="53030">MSRMLGSRLGLQVKGMHGNGLPLRGASKPHSRKSLRATWLSNFEQSTSVPATPRCLLGIAMDEAPSQERLIRQEGKWTHEVKDFKKIWPLDEDFQLATAAPFVFDNDLPADEQLLHAERLRFNGAQVLPLRDGTGGRATAYMLSPPVCRTAELDAHVNTLAAKVKQDASVLSPRSYHVVAFGSAGHAIAEGTGIPSVTARSSVGPMTSSRAWKTGVEILARNEVPTRPGRATSYVSPDVAGRSRSRVYSGVKETASSGRPHSLDFLIGVIRAECSPFTNQPFPYTNDRKHTNQWWYVPTAEEPVPGQTYYVLQVPGAVREGAINATYKVPKGREKLLAYQMNTEVLCPDTVSVSVGDPIAHSEELGKIRASTTPGASGASVGKLGDRPLLLYGTHICANFDEPRLCSEAEANFNYFHRVTEPHWACAYVEGVLPILQSVPSATWPGNYMAAALQGYLLEMAPVLKEQNLWHVVESFYAAQKWALP</sequence>
<gene>
    <name evidence="1" type="ORF">KFL_011070020</name>
</gene>
<name>A0A1Y1IVK0_KLENI</name>
<dbReference type="EMBL" id="DF238056">
    <property type="protein sequence ID" value="GAQ92717.1"/>
    <property type="molecule type" value="Genomic_DNA"/>
</dbReference>
<evidence type="ECO:0000313" key="1">
    <source>
        <dbReference type="EMBL" id="GAQ92717.1"/>
    </source>
</evidence>
<evidence type="ECO:0000313" key="2">
    <source>
        <dbReference type="Proteomes" id="UP000054558"/>
    </source>
</evidence>
<proteinExistence type="predicted"/>
<dbReference type="Proteomes" id="UP000054558">
    <property type="component" value="Unassembled WGS sequence"/>
</dbReference>
<reference evidence="1 2" key="1">
    <citation type="journal article" date="2014" name="Nat. Commun.">
        <title>Klebsormidium flaccidum genome reveals primary factors for plant terrestrial adaptation.</title>
        <authorList>
            <person name="Hori K."/>
            <person name="Maruyama F."/>
            <person name="Fujisawa T."/>
            <person name="Togashi T."/>
            <person name="Yamamoto N."/>
            <person name="Seo M."/>
            <person name="Sato S."/>
            <person name="Yamada T."/>
            <person name="Mori H."/>
            <person name="Tajima N."/>
            <person name="Moriyama T."/>
            <person name="Ikeuchi M."/>
            <person name="Watanabe M."/>
            <person name="Wada H."/>
            <person name="Kobayashi K."/>
            <person name="Saito M."/>
            <person name="Masuda T."/>
            <person name="Sasaki-Sekimoto Y."/>
            <person name="Mashiguchi K."/>
            <person name="Awai K."/>
            <person name="Shimojima M."/>
            <person name="Masuda S."/>
            <person name="Iwai M."/>
            <person name="Nobusawa T."/>
            <person name="Narise T."/>
            <person name="Kondo S."/>
            <person name="Saito H."/>
            <person name="Sato R."/>
            <person name="Murakawa M."/>
            <person name="Ihara Y."/>
            <person name="Oshima-Yamada Y."/>
            <person name="Ohtaka K."/>
            <person name="Satoh M."/>
            <person name="Sonobe K."/>
            <person name="Ishii M."/>
            <person name="Ohtani R."/>
            <person name="Kanamori-Sato M."/>
            <person name="Honoki R."/>
            <person name="Miyazaki D."/>
            <person name="Mochizuki H."/>
            <person name="Umetsu J."/>
            <person name="Higashi K."/>
            <person name="Shibata D."/>
            <person name="Kamiya Y."/>
            <person name="Sato N."/>
            <person name="Nakamura Y."/>
            <person name="Tabata S."/>
            <person name="Ida S."/>
            <person name="Kurokawa K."/>
            <person name="Ohta H."/>
        </authorList>
    </citation>
    <scope>NUCLEOTIDE SEQUENCE [LARGE SCALE GENOMIC DNA]</scope>
    <source>
        <strain evidence="1 2">NIES-2285</strain>
    </source>
</reference>